<gene>
    <name evidence="13" type="ORF">FHS50_001983</name>
</gene>
<dbReference type="InterPro" id="IPR035965">
    <property type="entry name" value="PAS-like_dom_sf"/>
</dbReference>
<dbReference type="InterPro" id="IPR013767">
    <property type="entry name" value="PAS_fold"/>
</dbReference>
<dbReference type="PROSITE" id="PS50112">
    <property type="entry name" value="PAS"/>
    <property type="match status" value="1"/>
</dbReference>
<keyword evidence="14" id="KW-1185">Reference proteome</keyword>
<dbReference type="EMBL" id="JACICF010000002">
    <property type="protein sequence ID" value="MBB3764921.1"/>
    <property type="molecule type" value="Genomic_DNA"/>
</dbReference>
<dbReference type="FunFam" id="3.30.450.20:FF:000060">
    <property type="entry name" value="Sensor protein FixL"/>
    <property type="match status" value="1"/>
</dbReference>
<dbReference type="PANTHER" id="PTHR43065">
    <property type="entry name" value="SENSOR HISTIDINE KINASE"/>
    <property type="match status" value="1"/>
</dbReference>
<comment type="catalytic activity">
    <reaction evidence="1">
        <text>ATP + protein L-histidine = ADP + protein N-phospho-L-histidine.</text>
        <dbReference type="EC" id="2.7.13.3"/>
    </reaction>
</comment>
<dbReference type="SMART" id="SM00387">
    <property type="entry name" value="HATPase_c"/>
    <property type="match status" value="1"/>
</dbReference>
<dbReference type="CDD" id="cd00082">
    <property type="entry name" value="HisKA"/>
    <property type="match status" value="1"/>
</dbReference>
<reference evidence="13 14" key="1">
    <citation type="submission" date="2020-08" db="EMBL/GenBank/DDBJ databases">
        <title>Genomic Encyclopedia of Type Strains, Phase IV (KMG-IV): sequencing the most valuable type-strain genomes for metagenomic binning, comparative biology and taxonomic classification.</title>
        <authorList>
            <person name="Goeker M."/>
        </authorList>
    </citation>
    <scope>NUCLEOTIDE SEQUENCE [LARGE SCALE GENOMIC DNA]</scope>
    <source>
        <strain evidence="13 14">DSM 24194</strain>
    </source>
</reference>
<dbReference type="GO" id="GO:0005524">
    <property type="term" value="F:ATP binding"/>
    <property type="evidence" value="ECO:0007669"/>
    <property type="project" value="UniProtKB-KW"/>
</dbReference>
<dbReference type="SMART" id="SM00091">
    <property type="entry name" value="PAS"/>
    <property type="match status" value="1"/>
</dbReference>
<evidence type="ECO:0000313" key="13">
    <source>
        <dbReference type="EMBL" id="MBB3764921.1"/>
    </source>
</evidence>
<evidence type="ECO:0000256" key="5">
    <source>
        <dbReference type="ARBA" id="ARBA00022741"/>
    </source>
</evidence>
<keyword evidence="6 13" id="KW-0418">Kinase</keyword>
<sequence length="386" mass="42186">MADRDQDQNAPAGVEGVASRVPLAAIAEAVPDAMILIDETGHIEAFSKSAEQMFGYGEAEVLGENVSMLMPSPHRERHDQYINRYLTTGQKRIIGIGRATRARHRSGRTFPIDLHVGEAIIDDRRFFVGFIQDVSRQHQNERQLHGLLRDLARADRITRTGTIASAIAHELNQPLAAISNYVEAAAAIAAGQQEGSTKIREALAHCADEVERAGTIIRRIREFVSHGDGERRKESLANIIEEAVALALADGDGANVTISTHIDEAADWLLVDRIQVQQCLVNLIRNALQAMEKVRDKRIEIHARPAADDMVELAVADNGPGIDPAIADRLFQPFLTTRRDGMGLGLSVCHRIVEAHGGRIWAEKGKDGGSVFRFTLPAPPAAKEAP</sequence>
<keyword evidence="8" id="KW-0902">Two-component regulatory system</keyword>
<evidence type="ECO:0000256" key="8">
    <source>
        <dbReference type="ARBA" id="ARBA00023012"/>
    </source>
</evidence>
<dbReference type="SUPFAM" id="SSF55785">
    <property type="entry name" value="PYP-like sensor domain (PAS domain)"/>
    <property type="match status" value="1"/>
</dbReference>
<dbReference type="InterPro" id="IPR003594">
    <property type="entry name" value="HATPase_dom"/>
</dbReference>
<dbReference type="GO" id="GO:0000155">
    <property type="term" value="F:phosphorelay sensor kinase activity"/>
    <property type="evidence" value="ECO:0007669"/>
    <property type="project" value="InterPro"/>
</dbReference>
<dbReference type="InterPro" id="IPR005467">
    <property type="entry name" value="His_kinase_dom"/>
</dbReference>
<dbReference type="Pfam" id="PF02518">
    <property type="entry name" value="HATPase_c"/>
    <property type="match status" value="1"/>
</dbReference>
<keyword evidence="7" id="KW-0067">ATP-binding</keyword>
<evidence type="ECO:0000259" key="12">
    <source>
        <dbReference type="PROSITE" id="PS50112"/>
    </source>
</evidence>
<evidence type="ECO:0000256" key="4">
    <source>
        <dbReference type="ARBA" id="ARBA00022679"/>
    </source>
</evidence>
<dbReference type="Pfam" id="PF00512">
    <property type="entry name" value="HisKA"/>
    <property type="match status" value="1"/>
</dbReference>
<organism evidence="13 14">
    <name type="scientific">Sphingomicrobium lutaoense</name>
    <dbReference type="NCBI Taxonomy" id="515949"/>
    <lineage>
        <taxon>Bacteria</taxon>
        <taxon>Pseudomonadati</taxon>
        <taxon>Pseudomonadota</taxon>
        <taxon>Alphaproteobacteria</taxon>
        <taxon>Sphingomonadales</taxon>
        <taxon>Sphingomonadaceae</taxon>
        <taxon>Sphingomicrobium</taxon>
    </lineage>
</organism>
<feature type="domain" description="Histidine kinase" evidence="11">
    <location>
        <begin position="166"/>
        <end position="380"/>
    </location>
</feature>
<dbReference type="InterPro" id="IPR004358">
    <property type="entry name" value="Sig_transdc_His_kin-like_C"/>
</dbReference>
<dbReference type="AlphaFoldDB" id="A0A839YXK1"/>
<evidence type="ECO:0000256" key="7">
    <source>
        <dbReference type="ARBA" id="ARBA00022840"/>
    </source>
</evidence>
<dbReference type="InterPro" id="IPR000014">
    <property type="entry name" value="PAS"/>
</dbReference>
<name>A0A839YXK1_9SPHN</name>
<comment type="caution">
    <text evidence="13">The sequence shown here is derived from an EMBL/GenBank/DDBJ whole genome shotgun (WGS) entry which is preliminary data.</text>
</comment>
<evidence type="ECO:0000256" key="3">
    <source>
        <dbReference type="ARBA" id="ARBA00022553"/>
    </source>
</evidence>
<evidence type="ECO:0000313" key="14">
    <source>
        <dbReference type="Proteomes" id="UP000578569"/>
    </source>
</evidence>
<dbReference type="Gene3D" id="1.10.287.130">
    <property type="match status" value="1"/>
</dbReference>
<proteinExistence type="predicted"/>
<dbReference type="SUPFAM" id="SSF47384">
    <property type="entry name" value="Homodimeric domain of signal transducing histidine kinase"/>
    <property type="match status" value="1"/>
</dbReference>
<comment type="function">
    <text evidence="9">Putative oxygen sensor; modulates the activity of FixJ, a transcriptional activator of nitrogen fixation fixK gene. FixL probably acts as a kinase that phosphorylates FixJ.</text>
</comment>
<evidence type="ECO:0000256" key="9">
    <source>
        <dbReference type="ARBA" id="ARBA00059827"/>
    </source>
</evidence>
<dbReference type="InterPro" id="IPR036097">
    <property type="entry name" value="HisK_dim/P_sf"/>
</dbReference>
<dbReference type="PRINTS" id="PR00344">
    <property type="entry name" value="BCTRLSENSOR"/>
</dbReference>
<dbReference type="Pfam" id="PF00989">
    <property type="entry name" value="PAS"/>
    <property type="match status" value="1"/>
</dbReference>
<dbReference type="Gene3D" id="3.30.450.20">
    <property type="entry name" value="PAS domain"/>
    <property type="match status" value="1"/>
</dbReference>
<dbReference type="SMART" id="SM00388">
    <property type="entry name" value="HisKA"/>
    <property type="match status" value="1"/>
</dbReference>
<protein>
    <recommendedName>
        <fullName evidence="10">Sensor protein FixL</fullName>
        <ecNumber evidence="2">2.7.13.3</ecNumber>
    </recommendedName>
</protein>
<accession>A0A839YXK1</accession>
<evidence type="ECO:0000256" key="10">
    <source>
        <dbReference type="ARBA" id="ARBA00070616"/>
    </source>
</evidence>
<keyword evidence="5" id="KW-0547">Nucleotide-binding</keyword>
<dbReference type="Gene3D" id="3.30.565.10">
    <property type="entry name" value="Histidine kinase-like ATPase, C-terminal domain"/>
    <property type="match status" value="1"/>
</dbReference>
<dbReference type="InterPro" id="IPR036890">
    <property type="entry name" value="HATPase_C_sf"/>
</dbReference>
<dbReference type="PANTHER" id="PTHR43065:SF10">
    <property type="entry name" value="PEROXIDE STRESS-ACTIVATED HISTIDINE KINASE MAK3"/>
    <property type="match status" value="1"/>
</dbReference>
<dbReference type="Proteomes" id="UP000578569">
    <property type="component" value="Unassembled WGS sequence"/>
</dbReference>
<dbReference type="EC" id="2.7.13.3" evidence="2"/>
<evidence type="ECO:0000256" key="6">
    <source>
        <dbReference type="ARBA" id="ARBA00022777"/>
    </source>
</evidence>
<evidence type="ECO:0000256" key="1">
    <source>
        <dbReference type="ARBA" id="ARBA00000085"/>
    </source>
</evidence>
<dbReference type="CDD" id="cd00130">
    <property type="entry name" value="PAS"/>
    <property type="match status" value="1"/>
</dbReference>
<dbReference type="RefSeq" id="WP_183934275.1">
    <property type="nucleotide sequence ID" value="NZ_JACICF010000002.1"/>
</dbReference>
<evidence type="ECO:0000256" key="2">
    <source>
        <dbReference type="ARBA" id="ARBA00012438"/>
    </source>
</evidence>
<evidence type="ECO:0000259" key="11">
    <source>
        <dbReference type="PROSITE" id="PS50109"/>
    </source>
</evidence>
<dbReference type="InterPro" id="IPR003661">
    <property type="entry name" value="HisK_dim/P_dom"/>
</dbReference>
<dbReference type="SUPFAM" id="SSF55874">
    <property type="entry name" value="ATPase domain of HSP90 chaperone/DNA topoisomerase II/histidine kinase"/>
    <property type="match status" value="1"/>
</dbReference>
<dbReference type="NCBIfam" id="TIGR00229">
    <property type="entry name" value="sensory_box"/>
    <property type="match status" value="1"/>
</dbReference>
<keyword evidence="4 13" id="KW-0808">Transferase</keyword>
<feature type="domain" description="PAS" evidence="12">
    <location>
        <begin position="19"/>
        <end position="89"/>
    </location>
</feature>
<dbReference type="PROSITE" id="PS50109">
    <property type="entry name" value="HIS_KIN"/>
    <property type="match status" value="1"/>
</dbReference>
<dbReference type="GO" id="GO:0006355">
    <property type="term" value="P:regulation of DNA-templated transcription"/>
    <property type="evidence" value="ECO:0007669"/>
    <property type="project" value="InterPro"/>
</dbReference>
<keyword evidence="3" id="KW-0597">Phosphoprotein</keyword>